<feature type="region of interest" description="Disordered" evidence="1">
    <location>
        <begin position="106"/>
        <end position="210"/>
    </location>
</feature>
<gene>
    <name evidence="3" type="ORF">GDO86_012384</name>
</gene>
<dbReference type="SUPFAM" id="SSF57603">
    <property type="entry name" value="FnI-like domain"/>
    <property type="match status" value="1"/>
</dbReference>
<evidence type="ECO:0000256" key="1">
    <source>
        <dbReference type="SAM" id="MobiDB-lite"/>
    </source>
</evidence>
<dbReference type="EMBL" id="JAACNH010000008">
    <property type="protein sequence ID" value="KAG8434002.1"/>
    <property type="molecule type" value="Genomic_DNA"/>
</dbReference>
<feature type="chain" id="PRO_5035882888" evidence="2">
    <location>
        <begin position="24"/>
        <end position="210"/>
    </location>
</feature>
<keyword evidence="2" id="KW-0732">Signal</keyword>
<evidence type="ECO:0000313" key="3">
    <source>
        <dbReference type="EMBL" id="KAG8434002.1"/>
    </source>
</evidence>
<proteinExistence type="predicted"/>
<evidence type="ECO:0000256" key="2">
    <source>
        <dbReference type="SAM" id="SignalP"/>
    </source>
</evidence>
<sequence length="210" mass="23111">MATAMAPLFLLVLTICLFSTGFGENKDCNYKGKIFKDGETITIDCQICECSNGNEECSVDANCKKKKNNNADKKPDPIIYDDPLVIDASNKLLLSRVKRALKMPENFLQHNDRGGKGKDHDEHRGSKENKGDHDSKEKTGGNIGLGFGTGHDHDSKEMTGGHGLGKGHDHDSKEMNGGKSGLGFDREHDDHKGSHERKEQDHDSKEMTGM</sequence>
<dbReference type="AlphaFoldDB" id="A0A8T2IPU8"/>
<feature type="signal peptide" evidence="2">
    <location>
        <begin position="1"/>
        <end position="23"/>
    </location>
</feature>
<organism evidence="3 4">
    <name type="scientific">Hymenochirus boettgeri</name>
    <name type="common">Congo dwarf clawed frog</name>
    <dbReference type="NCBI Taxonomy" id="247094"/>
    <lineage>
        <taxon>Eukaryota</taxon>
        <taxon>Metazoa</taxon>
        <taxon>Chordata</taxon>
        <taxon>Craniata</taxon>
        <taxon>Vertebrata</taxon>
        <taxon>Euteleostomi</taxon>
        <taxon>Amphibia</taxon>
        <taxon>Batrachia</taxon>
        <taxon>Anura</taxon>
        <taxon>Pipoidea</taxon>
        <taxon>Pipidae</taxon>
        <taxon>Pipinae</taxon>
        <taxon>Hymenochirus</taxon>
    </lineage>
</organism>
<keyword evidence="4" id="KW-1185">Reference proteome</keyword>
<comment type="caution">
    <text evidence="3">The sequence shown here is derived from an EMBL/GenBank/DDBJ whole genome shotgun (WGS) entry which is preliminary data.</text>
</comment>
<reference evidence="3" key="1">
    <citation type="thesis" date="2020" institute="ProQuest LLC" country="789 East Eisenhower Parkway, Ann Arbor, MI, USA">
        <title>Comparative Genomics and Chromosome Evolution.</title>
        <authorList>
            <person name="Mudd A.B."/>
        </authorList>
    </citation>
    <scope>NUCLEOTIDE SEQUENCE</scope>
    <source>
        <strain evidence="3">Female2</strain>
        <tissue evidence="3">Blood</tissue>
    </source>
</reference>
<name>A0A8T2IPU8_9PIPI</name>
<protein>
    <submittedName>
        <fullName evidence="3">Uncharacterized protein</fullName>
    </submittedName>
</protein>
<feature type="compositionally biased region" description="Basic and acidic residues" evidence="1">
    <location>
        <begin position="110"/>
        <end position="139"/>
    </location>
</feature>
<evidence type="ECO:0000313" key="4">
    <source>
        <dbReference type="Proteomes" id="UP000812440"/>
    </source>
</evidence>
<dbReference type="OrthoDB" id="10664403at2759"/>
<dbReference type="Gene3D" id="2.10.70.10">
    <property type="entry name" value="Complement Module, domain 1"/>
    <property type="match status" value="1"/>
</dbReference>
<dbReference type="Proteomes" id="UP000812440">
    <property type="component" value="Chromosome 7"/>
</dbReference>
<feature type="compositionally biased region" description="Basic and acidic residues" evidence="1">
    <location>
        <begin position="150"/>
        <end position="159"/>
    </location>
</feature>
<accession>A0A8T2IPU8</accession>
<feature type="compositionally biased region" description="Basic and acidic residues" evidence="1">
    <location>
        <begin position="166"/>
        <end position="176"/>
    </location>
</feature>
<feature type="compositionally biased region" description="Basic and acidic residues" evidence="1">
    <location>
        <begin position="184"/>
        <end position="210"/>
    </location>
</feature>